<reference evidence="2" key="1">
    <citation type="submission" date="2020-02" db="EMBL/GenBank/DDBJ databases">
        <authorList>
            <person name="Meier V. D."/>
        </authorList>
    </citation>
    <scope>NUCLEOTIDE SEQUENCE</scope>
    <source>
        <strain evidence="2">AVDCRST_MAG11</strain>
    </source>
</reference>
<dbReference type="GO" id="GO:0016740">
    <property type="term" value="F:transferase activity"/>
    <property type="evidence" value="ECO:0007669"/>
    <property type="project" value="UniProtKB-KW"/>
</dbReference>
<feature type="compositionally biased region" description="Basic and acidic residues" evidence="1">
    <location>
        <begin position="101"/>
        <end position="115"/>
    </location>
</feature>
<accession>A0A6J4KKA2</accession>
<feature type="compositionally biased region" description="Basic residues" evidence="1">
    <location>
        <begin position="14"/>
        <end position="39"/>
    </location>
</feature>
<protein>
    <submittedName>
        <fullName evidence="2">Phospho-N-acetylmuramoyl-pentapeptide-transferase</fullName>
        <ecNumber evidence="2">2.7.8.13</ecNumber>
    </submittedName>
</protein>
<feature type="region of interest" description="Disordered" evidence="1">
    <location>
        <begin position="274"/>
        <end position="384"/>
    </location>
</feature>
<dbReference type="AlphaFoldDB" id="A0A6J4KKA2"/>
<feature type="compositionally biased region" description="Basic and acidic residues" evidence="1">
    <location>
        <begin position="296"/>
        <end position="320"/>
    </location>
</feature>
<proteinExistence type="predicted"/>
<feature type="compositionally biased region" description="Basic residues" evidence="1">
    <location>
        <begin position="130"/>
        <end position="141"/>
    </location>
</feature>
<feature type="compositionally biased region" description="Low complexity" evidence="1">
    <location>
        <begin position="1"/>
        <end position="12"/>
    </location>
</feature>
<feature type="compositionally biased region" description="Basic residues" evidence="1">
    <location>
        <begin position="277"/>
        <end position="295"/>
    </location>
</feature>
<gene>
    <name evidence="2" type="ORF">AVDCRST_MAG11-1330</name>
</gene>
<feature type="non-terminal residue" evidence="2">
    <location>
        <position position="1"/>
    </location>
</feature>
<keyword evidence="2" id="KW-0808">Transferase</keyword>
<feature type="region of interest" description="Disordered" evidence="1">
    <location>
        <begin position="196"/>
        <end position="226"/>
    </location>
</feature>
<dbReference type="EC" id="2.7.8.13" evidence="2"/>
<evidence type="ECO:0000256" key="1">
    <source>
        <dbReference type="SAM" id="MobiDB-lite"/>
    </source>
</evidence>
<feature type="compositionally biased region" description="Basic residues" evidence="1">
    <location>
        <begin position="208"/>
        <end position="226"/>
    </location>
</feature>
<organism evidence="2">
    <name type="scientific">uncultured Gemmatimonadaceae bacterium</name>
    <dbReference type="NCBI Taxonomy" id="246130"/>
    <lineage>
        <taxon>Bacteria</taxon>
        <taxon>Pseudomonadati</taxon>
        <taxon>Gemmatimonadota</taxon>
        <taxon>Gemmatimonadia</taxon>
        <taxon>Gemmatimonadales</taxon>
        <taxon>Gemmatimonadaceae</taxon>
        <taxon>environmental samples</taxon>
    </lineage>
</organism>
<sequence>ALPLSVPALAPPRRAPRLQLHHVPRGGRLRHRAARRVPRRPVDHPPAPGAAREPGGARGHAGHARRQGVHADDGRPHHPRGDRRPDAPLGQARQPVRPPRHARDGLDGRDRRAGRLPEAQAEARGQGQHGARRALQAHRPGHGGPPARLVPLGVPRLHPPRRVDDGALLQVRARGPAAPLRPRGRGGCLHPVRHLRAHRREQRGEPHRRPRRAGGRAQRHRRRDLRPLRVPHRPLRHQQLPAALLPPRVGRAHDLLRGRLRGVHRVSLVQRAPRQGVHGRHRLAGARRRAGRGRHPAQERVPAPDHRRGVRRGDGERDRAAVGVQGPHAPLRPRVRAEAPRVPPRPAPPPLRAQGVAGDAGGRALLDPRHLRGHHRPLHAQAPM</sequence>
<name>A0A6J4KKA2_9BACT</name>
<feature type="compositionally biased region" description="Pro residues" evidence="1">
    <location>
        <begin position="341"/>
        <end position="351"/>
    </location>
</feature>
<feature type="non-terminal residue" evidence="2">
    <location>
        <position position="384"/>
    </location>
</feature>
<feature type="region of interest" description="Disordered" evidence="1">
    <location>
        <begin position="1"/>
        <end position="162"/>
    </location>
</feature>
<dbReference type="EMBL" id="CADCTU010000299">
    <property type="protein sequence ID" value="CAA9308534.1"/>
    <property type="molecule type" value="Genomic_DNA"/>
</dbReference>
<evidence type="ECO:0000313" key="2">
    <source>
        <dbReference type="EMBL" id="CAA9308534.1"/>
    </source>
</evidence>